<evidence type="ECO:0008006" key="3">
    <source>
        <dbReference type="Google" id="ProtNLM"/>
    </source>
</evidence>
<evidence type="ECO:0000313" key="1">
    <source>
        <dbReference type="EMBL" id="KDR74444.1"/>
    </source>
</evidence>
<reference evidence="2" key="1">
    <citation type="journal article" date="2014" name="Proc. Natl. Acad. Sci. U.S.A.">
        <title>Extensive sampling of basidiomycete genomes demonstrates inadequacy of the white-rot/brown-rot paradigm for wood decay fungi.</title>
        <authorList>
            <person name="Riley R."/>
            <person name="Salamov A.A."/>
            <person name="Brown D.W."/>
            <person name="Nagy L.G."/>
            <person name="Floudas D."/>
            <person name="Held B.W."/>
            <person name="Levasseur A."/>
            <person name="Lombard V."/>
            <person name="Morin E."/>
            <person name="Otillar R."/>
            <person name="Lindquist E.A."/>
            <person name="Sun H."/>
            <person name="LaButti K.M."/>
            <person name="Schmutz J."/>
            <person name="Jabbour D."/>
            <person name="Luo H."/>
            <person name="Baker S.E."/>
            <person name="Pisabarro A.G."/>
            <person name="Walton J.D."/>
            <person name="Blanchette R.A."/>
            <person name="Henrissat B."/>
            <person name="Martin F."/>
            <person name="Cullen D."/>
            <person name="Hibbett D.S."/>
            <person name="Grigoriev I.V."/>
        </authorList>
    </citation>
    <scope>NUCLEOTIDE SEQUENCE [LARGE SCALE GENOMIC DNA]</scope>
    <source>
        <strain evidence="2">CBS 339.88</strain>
    </source>
</reference>
<protein>
    <recommendedName>
        <fullName evidence="3">F-box domain-containing protein</fullName>
    </recommendedName>
</protein>
<dbReference type="Proteomes" id="UP000027222">
    <property type="component" value="Unassembled WGS sequence"/>
</dbReference>
<proteinExistence type="predicted"/>
<dbReference type="HOGENOM" id="CLU_048460_0_0_1"/>
<name>A0A067T3H5_GALM3</name>
<keyword evidence="2" id="KW-1185">Reference proteome</keyword>
<dbReference type="SUPFAM" id="SSF52047">
    <property type="entry name" value="RNI-like"/>
    <property type="match status" value="1"/>
</dbReference>
<dbReference type="OrthoDB" id="2745898at2759"/>
<dbReference type="EMBL" id="KL142383">
    <property type="protein sequence ID" value="KDR74444.1"/>
    <property type="molecule type" value="Genomic_DNA"/>
</dbReference>
<accession>A0A067T3H5</accession>
<evidence type="ECO:0000313" key="2">
    <source>
        <dbReference type="Proteomes" id="UP000027222"/>
    </source>
</evidence>
<organism evidence="1 2">
    <name type="scientific">Galerina marginata (strain CBS 339.88)</name>
    <dbReference type="NCBI Taxonomy" id="685588"/>
    <lineage>
        <taxon>Eukaryota</taxon>
        <taxon>Fungi</taxon>
        <taxon>Dikarya</taxon>
        <taxon>Basidiomycota</taxon>
        <taxon>Agaricomycotina</taxon>
        <taxon>Agaricomycetes</taxon>
        <taxon>Agaricomycetidae</taxon>
        <taxon>Agaricales</taxon>
        <taxon>Agaricineae</taxon>
        <taxon>Strophariaceae</taxon>
        <taxon>Galerina</taxon>
    </lineage>
</organism>
<gene>
    <name evidence="1" type="ORF">GALMADRAFT_585719</name>
</gene>
<sequence>MKSLTQADSTLPQEIVNLIIDEVANNLKPEREALAALRACSLVSKSFHYPSRRYLFSEIKFIADGFAQKRAARLVQTLNRRSNGDLVLNVRSVTFVLDIPPTLIQLRYRYQKKGLRGLFSRWQWQQKFLGVKKRFGLLESRVLKLLEVLDHSELEHFGLVAQAQVLDWGIGNLVTVPAFLQIFSNPNLNSLHFMNITNIPESIITDAFFSTNLKELVLCNLTTKRSSSIFSGATTPALANLLRLEMKRVSYTALFSILIPFLPPSSPSPYSQIRFAHLKTLSVSIPNGSTETDALWEFILGVSPTLETLALEHHGWPDSGLDPVGSFNLSRLVSLRNFKFSSSSFNTSADLESRQSMLTNLLGSATSPTAIETIDILFSLQSVERFKKRHSISIWRTALGWSTMDEKMSSGIFPELQKVNLSVDVFYHDPTFDVTEYRPEYSREYARTILPAVATISTIDFHLDVHSSGYGAHQMGYQLTGANYCLTS</sequence>
<dbReference type="AlphaFoldDB" id="A0A067T3H5"/>